<reference evidence="1 2" key="1">
    <citation type="submission" date="2013-11" db="EMBL/GenBank/DDBJ databases">
        <title>The Genome Sequence of Plasmodium yoelii 17X.</title>
        <authorList>
            <consortium name="The Broad Institute Genomics Platform"/>
            <consortium name="The Broad Institute Genome Sequencing Center for Infectious Disease"/>
            <person name="Neafsey D."/>
            <person name="Adams J."/>
            <person name="Walker B."/>
            <person name="Young S.K."/>
            <person name="Zeng Q."/>
            <person name="Gargeya S."/>
            <person name="Fitzgerald M."/>
            <person name="Haas B."/>
            <person name="Abouelleil A."/>
            <person name="Alvarado L."/>
            <person name="Chapman S.B."/>
            <person name="Gainer-Dewar J."/>
            <person name="Goldberg J."/>
            <person name="Griggs A."/>
            <person name="Gujja S."/>
            <person name="Hansen M."/>
            <person name="Howarth C."/>
            <person name="Imamovic A."/>
            <person name="Ireland A."/>
            <person name="Larimer J."/>
            <person name="McCowan C."/>
            <person name="Murphy C."/>
            <person name="Pearson M."/>
            <person name="Poon T.W."/>
            <person name="Priest M."/>
            <person name="Roberts A."/>
            <person name="Saif S."/>
            <person name="Shea T."/>
            <person name="Sykes S."/>
            <person name="Wortman J."/>
            <person name="Nusbaum C."/>
            <person name="Birren B."/>
        </authorList>
    </citation>
    <scope>NUCLEOTIDE SEQUENCE [LARGE SCALE GENOMIC DNA]</scope>
    <source>
        <strain evidence="1 2">17X</strain>
    </source>
</reference>
<dbReference type="AlphaFoldDB" id="V7PDF6"/>
<gene>
    <name evidence="1" type="ORF">YYC_05812</name>
</gene>
<sequence>MGIARNNILRFSPIPPELNDKWSDGRMDMIGINYKVLFGGNIYGREDKLRVEARKKNEKSYKFS</sequence>
<name>V7PDF6_PLAYE</name>
<accession>V7PDF6</accession>
<dbReference type="Proteomes" id="UP000018538">
    <property type="component" value="Unassembled WGS sequence"/>
</dbReference>
<proteinExistence type="predicted"/>
<organism evidence="1 2">
    <name type="scientific">Plasmodium yoelii 17X</name>
    <dbReference type="NCBI Taxonomy" id="1323249"/>
    <lineage>
        <taxon>Eukaryota</taxon>
        <taxon>Sar</taxon>
        <taxon>Alveolata</taxon>
        <taxon>Apicomplexa</taxon>
        <taxon>Aconoidasida</taxon>
        <taxon>Haemosporida</taxon>
        <taxon>Plasmodiidae</taxon>
        <taxon>Plasmodium</taxon>
        <taxon>Plasmodium (Vinckeia)</taxon>
    </lineage>
</organism>
<evidence type="ECO:0000313" key="2">
    <source>
        <dbReference type="Proteomes" id="UP000018538"/>
    </source>
</evidence>
<protein>
    <submittedName>
        <fullName evidence="1">Uncharacterized protein</fullName>
    </submittedName>
</protein>
<keyword evidence="2" id="KW-1185">Reference proteome</keyword>
<evidence type="ECO:0000313" key="1">
    <source>
        <dbReference type="EMBL" id="ETB56383.1"/>
    </source>
</evidence>
<dbReference type="EMBL" id="KI635825">
    <property type="protein sequence ID" value="ETB56383.1"/>
    <property type="molecule type" value="Genomic_DNA"/>
</dbReference>